<evidence type="ECO:0000313" key="4">
    <source>
        <dbReference type="EMBL" id="ARU16981.1"/>
    </source>
</evidence>
<dbReference type="Pfam" id="PF00571">
    <property type="entry name" value="CBS"/>
    <property type="match status" value="2"/>
</dbReference>
<dbReference type="EMBL" id="CP019602">
    <property type="protein sequence ID" value="ARU16981.1"/>
    <property type="molecule type" value="Genomic_DNA"/>
</dbReference>
<reference evidence="4 5" key="1">
    <citation type="submission" date="2017-01" db="EMBL/GenBank/DDBJ databases">
        <title>Complete genome sequence of esterase-producing bacterium Croceicoccus marinus E4A9.</title>
        <authorList>
            <person name="Wu Y.-H."/>
            <person name="Cheng H."/>
            <person name="Xu L."/>
            <person name="Huo Y.-Y."/>
            <person name="Wang C.-S."/>
            <person name="Xu X.-W."/>
        </authorList>
    </citation>
    <scope>NUCLEOTIDE SEQUENCE [LARGE SCALE GENOMIC DNA]</scope>
    <source>
        <strain evidence="4 5">E4A9</strain>
    </source>
</reference>
<dbReference type="InterPro" id="IPR000644">
    <property type="entry name" value="CBS_dom"/>
</dbReference>
<keyword evidence="5" id="KW-1185">Reference proteome</keyword>
<dbReference type="PROSITE" id="PS51371">
    <property type="entry name" value="CBS"/>
    <property type="match status" value="2"/>
</dbReference>
<feature type="domain" description="CBS" evidence="3">
    <location>
        <begin position="76"/>
        <end position="132"/>
    </location>
</feature>
<accession>A0A1Z1FDT4</accession>
<keyword evidence="1 2" id="KW-0129">CBS domain</keyword>
<dbReference type="SUPFAM" id="SSF54631">
    <property type="entry name" value="CBS-domain pair"/>
    <property type="match status" value="1"/>
</dbReference>
<proteinExistence type="predicted"/>
<dbReference type="OrthoDB" id="9807125at2"/>
<evidence type="ECO:0000256" key="1">
    <source>
        <dbReference type="ARBA" id="ARBA00023122"/>
    </source>
</evidence>
<dbReference type="InterPro" id="IPR044725">
    <property type="entry name" value="CBSX3_CBS_dom"/>
</dbReference>
<feature type="domain" description="CBS" evidence="3">
    <location>
        <begin position="8"/>
        <end position="68"/>
    </location>
</feature>
<dbReference type="STRING" id="450378.GCA_001661675_02700"/>
<name>A0A1Z1FDT4_9SPHN</name>
<dbReference type="KEGG" id="cman:A9D14_13445"/>
<evidence type="ECO:0000313" key="5">
    <source>
        <dbReference type="Proteomes" id="UP000195807"/>
    </source>
</evidence>
<dbReference type="Gene3D" id="3.10.580.10">
    <property type="entry name" value="CBS-domain"/>
    <property type="match status" value="1"/>
</dbReference>
<dbReference type="SMART" id="SM00116">
    <property type="entry name" value="CBS"/>
    <property type="match status" value="2"/>
</dbReference>
<dbReference type="InterPro" id="IPR051257">
    <property type="entry name" value="Diverse_CBS-Domain"/>
</dbReference>
<dbReference type="CDD" id="cd04623">
    <property type="entry name" value="CBS_pair_bac_euk"/>
    <property type="match status" value="1"/>
</dbReference>
<evidence type="ECO:0000256" key="2">
    <source>
        <dbReference type="PROSITE-ProRule" id="PRU00703"/>
    </source>
</evidence>
<dbReference type="InterPro" id="IPR046342">
    <property type="entry name" value="CBS_dom_sf"/>
</dbReference>
<gene>
    <name evidence="4" type="ORF">A9D14_13445</name>
</gene>
<dbReference type="Proteomes" id="UP000195807">
    <property type="component" value="Chromosome"/>
</dbReference>
<evidence type="ECO:0000259" key="3">
    <source>
        <dbReference type="PROSITE" id="PS51371"/>
    </source>
</evidence>
<dbReference type="AlphaFoldDB" id="A0A1Z1FDT4"/>
<dbReference type="PANTHER" id="PTHR43080:SF2">
    <property type="entry name" value="CBS DOMAIN-CONTAINING PROTEIN"/>
    <property type="match status" value="1"/>
</dbReference>
<dbReference type="RefSeq" id="WP_066849225.1">
    <property type="nucleotide sequence ID" value="NZ_CP019602.1"/>
</dbReference>
<protein>
    <recommendedName>
        <fullName evidence="3">CBS domain-containing protein</fullName>
    </recommendedName>
</protein>
<sequence length="143" mass="15444">MNIAQIIAHRDAGVVTCRADHSVAEAVALLRAHQIGAMPVVDETGAVQGIFSERDVIRCLDELGADALSAPVSDAMTSPPVTASPQMSEPEALGLMTMRRIRHLPVVENGRMIDFVSIGDLVKAHIDQIEQEASEMRNYIRSA</sequence>
<dbReference type="PANTHER" id="PTHR43080">
    <property type="entry name" value="CBS DOMAIN-CONTAINING PROTEIN CBSX3, MITOCHONDRIAL"/>
    <property type="match status" value="1"/>
</dbReference>
<organism evidence="4 5">
    <name type="scientific">Croceicoccus marinus</name>
    <dbReference type="NCBI Taxonomy" id="450378"/>
    <lineage>
        <taxon>Bacteria</taxon>
        <taxon>Pseudomonadati</taxon>
        <taxon>Pseudomonadota</taxon>
        <taxon>Alphaproteobacteria</taxon>
        <taxon>Sphingomonadales</taxon>
        <taxon>Erythrobacteraceae</taxon>
        <taxon>Croceicoccus</taxon>
    </lineage>
</organism>